<dbReference type="PANTHER" id="PTHR11538">
    <property type="entry name" value="PHENYLALANYL-TRNA SYNTHETASE"/>
    <property type="match status" value="1"/>
</dbReference>
<protein>
    <recommendedName>
        <fullName evidence="2">25S rRNA (uridine-N(3))-methyltransferase BMT5-like domain-containing protein</fullName>
    </recommendedName>
</protein>
<name>A0A0G4I893_9ALVE</name>
<gene>
    <name evidence="3" type="ORF">Cvel_1980</name>
</gene>
<evidence type="ECO:0000313" key="3">
    <source>
        <dbReference type="EMBL" id="CEM53342.1"/>
    </source>
</evidence>
<accession>A0A0G4I893</accession>
<sequence length="835" mass="90149">MSRELRRVSKLLRVAAHLPKIAPLSSRLQKIQGSDFFHHTVASAQGPRPSTTTVADHSLAPSVMSSETVGKAHTQASKSFTDKTGHPDQISDPGGVHSMGSLPEGSPPHSAPTGDGTHPAASDSQHSSFPAVSKVSDQTGDPSLSVSENTPLPSPPPQSVSAEEVSSPSLDLGETQSDEVKQKDVRKTTLSHPLPLVQTGDGTRELFADVSYSSADRILLVGEGDFSFSLALSHALGPSVRIVATSPEEVGTLETAYGRRTVRKNLQTLEKRGCTVVHDLSAAALHSSLGNCAFEKIVFNFPLVKPSPAAVKAFAEQRGETPKEKGYDPNKQRLEYVLLSELLKKFFKAASPLLSGSGEIHLRLTDNHATCKGLHTAGLYGLRLVQRVDFGGDAAEIFRSLGYRPAPITLLGSGGEVEEKKKKREVMLRRDKEGKVVGVQRRRGRPFSLAHSSTFVFCQAESAEETEEKRERERGVRATPDIPLSSSSLSSATRKSVQSGFLARNDSDGSSASLRADSLDFLTAELRLRSEAEAAFHHRRAEEMALQSAAVSDGMGGGEDALELIRRFYEEGGRGQSENGEEEEAEFEEDEERVLERGWGEQFAQSSSRGRERGISISKRQPETEFGQPVRERWGRTEHFDRLTGDVSDDGGPNGMGVGVGSDVFREKPGGFLLEEEDLGEVEWPDLEGGGEGGKGGRRGELQGTRADRSPRVVSAQRENGRLWEGGGKNYKRDRTALPGAASSSSSQPAALSRPSPTDAVRGLSLAQRKSGRPGMLLTQRYGGPGKQVSLLKKAGIPTDRATRMVFGREKPLRDAEGLQREARRPNSSASKPLH</sequence>
<dbReference type="Pfam" id="PF10354">
    <property type="entry name" value="BMT5-like"/>
    <property type="match status" value="1"/>
</dbReference>
<feature type="region of interest" description="Disordered" evidence="1">
    <location>
        <begin position="63"/>
        <end position="187"/>
    </location>
</feature>
<dbReference type="AlphaFoldDB" id="A0A0G4I893"/>
<dbReference type="PANTHER" id="PTHR11538:SF26">
    <property type="entry name" value="FERREDOXIN-FOLD ANTICODON-BINDING DOMAIN-CONTAINING PROTEIN 1"/>
    <property type="match status" value="1"/>
</dbReference>
<reference evidence="3" key="1">
    <citation type="submission" date="2014-11" db="EMBL/GenBank/DDBJ databases">
        <authorList>
            <person name="Otto D Thomas"/>
            <person name="Naeem Raeece"/>
        </authorList>
    </citation>
    <scope>NUCLEOTIDE SEQUENCE</scope>
</reference>
<feature type="compositionally biased region" description="Polar residues" evidence="1">
    <location>
        <begin position="63"/>
        <end position="79"/>
    </location>
</feature>
<dbReference type="GO" id="GO:0005737">
    <property type="term" value="C:cytoplasm"/>
    <property type="evidence" value="ECO:0007669"/>
    <property type="project" value="TreeGrafter"/>
</dbReference>
<dbReference type="GO" id="GO:0070042">
    <property type="term" value="F:rRNA (uridine-N3-)-methyltransferase activity"/>
    <property type="evidence" value="ECO:0007669"/>
    <property type="project" value="InterPro"/>
</dbReference>
<feature type="compositionally biased region" description="Low complexity" evidence="1">
    <location>
        <begin position="737"/>
        <end position="757"/>
    </location>
</feature>
<dbReference type="GO" id="GO:0070475">
    <property type="term" value="P:rRNA base methylation"/>
    <property type="evidence" value="ECO:0007669"/>
    <property type="project" value="InterPro"/>
</dbReference>
<feature type="region of interest" description="Disordered" evidence="1">
    <location>
        <begin position="802"/>
        <end position="835"/>
    </location>
</feature>
<feature type="compositionally biased region" description="Polar residues" evidence="1">
    <location>
        <begin position="122"/>
        <end position="151"/>
    </location>
</feature>
<feature type="compositionally biased region" description="Basic and acidic residues" evidence="1">
    <location>
        <begin position="802"/>
        <end position="825"/>
    </location>
</feature>
<feature type="compositionally biased region" description="Basic and acidic residues" evidence="1">
    <location>
        <begin position="698"/>
        <end position="711"/>
    </location>
</feature>
<evidence type="ECO:0000259" key="2">
    <source>
        <dbReference type="Pfam" id="PF10354"/>
    </source>
</evidence>
<dbReference type="VEuPathDB" id="CryptoDB:Cvel_1980"/>
<feature type="compositionally biased region" description="Polar residues" evidence="1">
    <location>
        <begin position="159"/>
        <end position="169"/>
    </location>
</feature>
<feature type="compositionally biased region" description="Basic and acidic residues" evidence="1">
    <location>
        <begin position="630"/>
        <end position="644"/>
    </location>
</feature>
<feature type="domain" description="25S rRNA (uridine-N(3))-methyltransferase BMT5-like" evidence="2">
    <location>
        <begin position="219"/>
        <end position="390"/>
    </location>
</feature>
<feature type="region of interest" description="Disordered" evidence="1">
    <location>
        <begin position="572"/>
        <end position="786"/>
    </location>
</feature>
<feature type="compositionally biased region" description="Polar residues" evidence="1">
    <location>
        <begin position="826"/>
        <end position="835"/>
    </location>
</feature>
<feature type="region of interest" description="Disordered" evidence="1">
    <location>
        <begin position="460"/>
        <end position="491"/>
    </location>
</feature>
<dbReference type="InterPro" id="IPR019446">
    <property type="entry name" value="BMT5-like"/>
</dbReference>
<dbReference type="EMBL" id="CDMZ01005633">
    <property type="protein sequence ID" value="CEM53342.1"/>
    <property type="molecule type" value="Genomic_DNA"/>
</dbReference>
<feature type="compositionally biased region" description="Basic and acidic residues" evidence="1">
    <location>
        <begin position="178"/>
        <end position="187"/>
    </location>
</feature>
<feature type="compositionally biased region" description="Acidic residues" evidence="1">
    <location>
        <begin position="579"/>
        <end position="593"/>
    </location>
</feature>
<feature type="compositionally biased region" description="Acidic residues" evidence="1">
    <location>
        <begin position="674"/>
        <end position="686"/>
    </location>
</feature>
<organism evidence="3">
    <name type="scientific">Chromera velia CCMP2878</name>
    <dbReference type="NCBI Taxonomy" id="1169474"/>
    <lineage>
        <taxon>Eukaryota</taxon>
        <taxon>Sar</taxon>
        <taxon>Alveolata</taxon>
        <taxon>Colpodellida</taxon>
        <taxon>Chromeraceae</taxon>
        <taxon>Chromera</taxon>
    </lineage>
</organism>
<proteinExistence type="predicted"/>
<feature type="compositionally biased region" description="Basic and acidic residues" evidence="1">
    <location>
        <begin position="467"/>
        <end position="476"/>
    </location>
</feature>
<evidence type="ECO:0000256" key="1">
    <source>
        <dbReference type="SAM" id="MobiDB-lite"/>
    </source>
</evidence>